<keyword evidence="3" id="KW-0272">Extracellular matrix</keyword>
<organism evidence="11 12">
    <name type="scientific">Oreochromis aureus</name>
    <name type="common">Israeli tilapia</name>
    <name type="synonym">Chromis aureus</name>
    <dbReference type="NCBI Taxonomy" id="47969"/>
    <lineage>
        <taxon>Eukaryota</taxon>
        <taxon>Metazoa</taxon>
        <taxon>Chordata</taxon>
        <taxon>Craniata</taxon>
        <taxon>Vertebrata</taxon>
        <taxon>Euteleostomi</taxon>
        <taxon>Actinopterygii</taxon>
        <taxon>Neopterygii</taxon>
        <taxon>Teleostei</taxon>
        <taxon>Neoteleostei</taxon>
        <taxon>Acanthomorphata</taxon>
        <taxon>Ovalentaria</taxon>
        <taxon>Cichlomorphae</taxon>
        <taxon>Cichliformes</taxon>
        <taxon>Cichlidae</taxon>
        <taxon>African cichlids</taxon>
        <taxon>Pseudocrenilabrinae</taxon>
        <taxon>Oreochromini</taxon>
        <taxon>Oreochromis</taxon>
    </lineage>
</organism>
<feature type="compositionally biased region" description="Basic and acidic residues" evidence="8">
    <location>
        <begin position="140"/>
        <end position="150"/>
    </location>
</feature>
<evidence type="ECO:0000313" key="12">
    <source>
        <dbReference type="Proteomes" id="UP000472276"/>
    </source>
</evidence>
<evidence type="ECO:0000256" key="5">
    <source>
        <dbReference type="ARBA" id="ARBA00023054"/>
    </source>
</evidence>
<dbReference type="Proteomes" id="UP000472276">
    <property type="component" value="Unassembled WGS sequence"/>
</dbReference>
<feature type="region of interest" description="Disordered" evidence="8">
    <location>
        <begin position="698"/>
        <end position="729"/>
    </location>
</feature>
<dbReference type="AlphaFoldDB" id="A0A668V4K8"/>
<dbReference type="InterPro" id="IPR050392">
    <property type="entry name" value="Collagen/C1q_domain"/>
</dbReference>
<feature type="region of interest" description="Disordered" evidence="8">
    <location>
        <begin position="830"/>
        <end position="857"/>
    </location>
</feature>
<reference evidence="11" key="2">
    <citation type="submission" date="2025-09" db="UniProtKB">
        <authorList>
            <consortium name="Ensembl"/>
        </authorList>
    </citation>
    <scope>IDENTIFICATION</scope>
</reference>
<evidence type="ECO:0000256" key="9">
    <source>
        <dbReference type="SAM" id="SignalP"/>
    </source>
</evidence>
<feature type="coiled-coil region" evidence="7">
    <location>
        <begin position="297"/>
        <end position="328"/>
    </location>
</feature>
<dbReference type="InterPro" id="IPR001073">
    <property type="entry name" value="C1q_dom"/>
</dbReference>
<reference evidence="11" key="1">
    <citation type="submission" date="2025-08" db="UniProtKB">
        <authorList>
            <consortium name="Ensembl"/>
        </authorList>
    </citation>
    <scope>IDENTIFICATION</scope>
</reference>
<keyword evidence="4 9" id="KW-0732">Signal</keyword>
<feature type="compositionally biased region" description="Basic and acidic residues" evidence="8">
    <location>
        <begin position="830"/>
        <end position="841"/>
    </location>
</feature>
<keyword evidence="2" id="KW-0964">Secreted</keyword>
<feature type="region of interest" description="Disordered" evidence="8">
    <location>
        <begin position="379"/>
        <end position="399"/>
    </location>
</feature>
<feature type="region of interest" description="Disordered" evidence="8">
    <location>
        <begin position="25"/>
        <end position="61"/>
    </location>
</feature>
<feature type="compositionally biased region" description="Polar residues" evidence="8">
    <location>
        <begin position="50"/>
        <end position="61"/>
    </location>
</feature>
<feature type="compositionally biased region" description="Basic and acidic residues" evidence="8">
    <location>
        <begin position="200"/>
        <end position="210"/>
    </location>
</feature>
<comment type="subcellular location">
    <subcellularLocation>
        <location evidence="1">Secreted</location>
        <location evidence="1">Extracellular space</location>
        <location evidence="1">Extracellular matrix</location>
    </subcellularLocation>
</comment>
<feature type="chain" id="PRO_5044302731" description="EMI domain-containing protein" evidence="9">
    <location>
        <begin position="24"/>
        <end position="987"/>
    </location>
</feature>
<dbReference type="InterPro" id="IPR008983">
    <property type="entry name" value="Tumour_necrosis_fac-like_dom"/>
</dbReference>
<keyword evidence="5 7" id="KW-0175">Coiled coil</keyword>
<dbReference type="Ensembl" id="ENSOABT00000046960.2">
    <property type="protein sequence ID" value="ENSOABP00000045759.2"/>
    <property type="gene ID" value="ENSOABG00000020528.2"/>
</dbReference>
<evidence type="ECO:0000259" key="10">
    <source>
        <dbReference type="PROSITE" id="PS51041"/>
    </source>
</evidence>
<feature type="compositionally biased region" description="Polar residues" evidence="8">
    <location>
        <begin position="104"/>
        <end position="115"/>
    </location>
</feature>
<evidence type="ECO:0000256" key="6">
    <source>
        <dbReference type="ARBA" id="ARBA00023157"/>
    </source>
</evidence>
<feature type="compositionally biased region" description="Polar residues" evidence="8">
    <location>
        <begin position="160"/>
        <end position="172"/>
    </location>
</feature>
<keyword evidence="6" id="KW-1015">Disulfide bond</keyword>
<gene>
    <name evidence="11" type="primary">mmrn2a</name>
</gene>
<dbReference type="Gene3D" id="2.60.120.40">
    <property type="match status" value="1"/>
</dbReference>
<sequence>MTAVGELVLVLGLLVSAHCEVRARDPEVEEEEGELGGRGGGVFPPHPRTSETTPLGETGNNPARYGYKLSTRPIYRQQQKIVTSLLWRCCPGHGGHNCEDTVSGPRQDSESSTLIGRSGAGTAEVKAPVVHTRPQQRGGDLNHEQNDHQVPDSTLYDASYPSNQDNDTQPTTGPGHAHNRHHTSYQATNTHNHDRHPHHLDRDHPQQEHRTHGHQMPDDLSAAPLPYPSALIPLIVPYMMDQVWSQLQPVMERFNHSLEHLSQRVGDLAHDVAQLKSSQLGAGHQMTLQEERGDGVEERLDARLDEMIQNIGEVKRQVEAQQTELEKRLHSQHVMLHYNLTSFKADIDVKLKRQQKMLQVSLQAMNATLTELKLEQWQTAEDEREQDDLHLPTNPPHQLLPPTDASELWEAINELENTVVNNTVKVTVLMEDAAVTSYTVQQLSWHIKELEKQINDTARRSQVLFMETGLEVEDAKVKVLNHVNELAGNLSQQVKRLDDVEEDMDCLWTIPNACKNNSRIECNCESLQAAVASLQRDVANVTELANENRLALDENSRGGHWGASSDWEPAVKALQLGLHREQTRIRTLDLGLTHLNASVSGLKHAERQQDAKIKMLDTTFNILLQDASRHSRVLKMLLGDEVIDFLKMISLRQKEREDEEDEEEEADFISVQALKEELRNLQEQLRGHEHSIIMLKQGQTGGREEVPSADQPPSWLPGDPRRGGNNGLPARERQMLFHPGDGGDLWNLERKVEEVERRLAQLEEKPCSCPNVSHVDATVLNELIWLKKGLEQHLGVFKNVFSNADVLVRSNATLELDKLWQLLKKKEKKNQGGRREVSERGGKRRSRRESPGEPVPDGLSERALLFVAQPLRSVSGAVVFEPALTQGQFYSGSTFTVPVDGIYLFVLTLHLRPGPAHVVLRSTGEEEERGGAWVPLQRQEGSEEGLASGVSLLLLREGQQLRLELRGGEWAESEDDLFACLLLYPTT</sequence>
<protein>
    <recommendedName>
        <fullName evidence="10">EMI domain-containing protein</fullName>
    </recommendedName>
</protein>
<name>A0A668V4K8_OREAU</name>
<feature type="signal peptide" evidence="9">
    <location>
        <begin position="1"/>
        <end position="23"/>
    </location>
</feature>
<evidence type="ECO:0000256" key="2">
    <source>
        <dbReference type="ARBA" id="ARBA00022525"/>
    </source>
</evidence>
<keyword evidence="12" id="KW-1185">Reference proteome</keyword>
<dbReference type="Pfam" id="PF07546">
    <property type="entry name" value="EMI"/>
    <property type="match status" value="1"/>
</dbReference>
<dbReference type="InterPro" id="IPR011489">
    <property type="entry name" value="EMI_domain"/>
</dbReference>
<evidence type="ECO:0000256" key="1">
    <source>
        <dbReference type="ARBA" id="ARBA00004498"/>
    </source>
</evidence>
<evidence type="ECO:0000256" key="4">
    <source>
        <dbReference type="ARBA" id="ARBA00022729"/>
    </source>
</evidence>
<evidence type="ECO:0000313" key="11">
    <source>
        <dbReference type="Ensembl" id="ENSOABP00000045759.2"/>
    </source>
</evidence>
<proteinExistence type="predicted"/>
<dbReference type="SMART" id="SM00110">
    <property type="entry name" value="C1Q"/>
    <property type="match status" value="1"/>
</dbReference>
<accession>A0A668V4K8</accession>
<dbReference type="PANTHER" id="PTHR15427:SF40">
    <property type="entry name" value="MULTIMERIN-2 PRECURSOR"/>
    <property type="match status" value="1"/>
</dbReference>
<dbReference type="SUPFAM" id="SSF49842">
    <property type="entry name" value="TNF-like"/>
    <property type="match status" value="1"/>
</dbReference>
<feature type="region of interest" description="Disordered" evidence="8">
    <location>
        <begin position="96"/>
        <end position="222"/>
    </location>
</feature>
<dbReference type="PANTHER" id="PTHR15427">
    <property type="entry name" value="EMILIN ELASTIN MICROFIBRIL INTERFACE-LOCATED PROTEIN ELASTIN MICROFIBRIL INTERFACER"/>
    <property type="match status" value="1"/>
</dbReference>
<feature type="coiled-coil region" evidence="7">
    <location>
        <begin position="440"/>
        <end position="544"/>
    </location>
</feature>
<evidence type="ECO:0000256" key="3">
    <source>
        <dbReference type="ARBA" id="ARBA00022530"/>
    </source>
</evidence>
<evidence type="ECO:0000256" key="8">
    <source>
        <dbReference type="SAM" id="MobiDB-lite"/>
    </source>
</evidence>
<dbReference type="OMA" id="VMERFNH"/>
<evidence type="ECO:0000256" key="7">
    <source>
        <dbReference type="SAM" id="Coils"/>
    </source>
</evidence>
<dbReference type="PROSITE" id="PS51041">
    <property type="entry name" value="EMI"/>
    <property type="match status" value="1"/>
</dbReference>
<feature type="domain" description="EMI" evidence="10">
    <location>
        <begin position="1"/>
        <end position="100"/>
    </location>
</feature>